<sequence length="107" mass="12377">MTDHHAGRGAAHRAEIDRRVTIMAAKLEHPSTQFLDEERYQRLRAEVRTLYWVTKEREHRPEWQDVITAVLNLLAALERLDPSLRREVEVALPAPRTTPHPTPCPPS</sequence>
<dbReference type="RefSeq" id="WP_184666439.1">
    <property type="nucleotide sequence ID" value="NZ_BAABAI010000034.1"/>
</dbReference>
<comment type="caution">
    <text evidence="1">The sequence shown here is derived from an EMBL/GenBank/DDBJ whole genome shotgun (WGS) entry which is preliminary data.</text>
</comment>
<keyword evidence="2" id="KW-1185">Reference proteome</keyword>
<evidence type="ECO:0000313" key="1">
    <source>
        <dbReference type="EMBL" id="MBB4963688.1"/>
    </source>
</evidence>
<proteinExistence type="predicted"/>
<gene>
    <name evidence="1" type="ORF">F4559_001047</name>
</gene>
<dbReference type="AlphaFoldDB" id="A0A7W7SZ90"/>
<accession>A0A7W7SZ90</accession>
<organism evidence="1 2">
    <name type="scientific">Saccharothrix violaceirubra</name>
    <dbReference type="NCBI Taxonomy" id="413306"/>
    <lineage>
        <taxon>Bacteria</taxon>
        <taxon>Bacillati</taxon>
        <taxon>Actinomycetota</taxon>
        <taxon>Actinomycetes</taxon>
        <taxon>Pseudonocardiales</taxon>
        <taxon>Pseudonocardiaceae</taxon>
        <taxon>Saccharothrix</taxon>
    </lineage>
</organism>
<dbReference type="EMBL" id="JACHJS010000001">
    <property type="protein sequence ID" value="MBB4963688.1"/>
    <property type="molecule type" value="Genomic_DNA"/>
</dbReference>
<protein>
    <submittedName>
        <fullName evidence="1">Uncharacterized protein</fullName>
    </submittedName>
</protein>
<reference evidence="1 2" key="1">
    <citation type="submission" date="2020-08" db="EMBL/GenBank/DDBJ databases">
        <title>Sequencing the genomes of 1000 actinobacteria strains.</title>
        <authorList>
            <person name="Klenk H.-P."/>
        </authorList>
    </citation>
    <scope>NUCLEOTIDE SEQUENCE [LARGE SCALE GENOMIC DNA]</scope>
    <source>
        <strain evidence="1 2">DSM 45084</strain>
    </source>
</reference>
<dbReference type="Proteomes" id="UP000542674">
    <property type="component" value="Unassembled WGS sequence"/>
</dbReference>
<evidence type="ECO:0000313" key="2">
    <source>
        <dbReference type="Proteomes" id="UP000542674"/>
    </source>
</evidence>
<name>A0A7W7SZ90_9PSEU</name>